<evidence type="ECO:0000313" key="6">
    <source>
        <dbReference type="EMBL" id="RHY63673.1"/>
    </source>
</evidence>
<sequence length="502" mass="55558">MSRKGTKMGLGEFLTENNSNVRAAPINAGGLEHLPRGPRERTDDDNGGFRGGRGGGRDDRREREPMRADGSDRWRGDREQPRGGGGYQDDRPRRDERAFEERPSHMRLNLTRRGEESAPPASGGFRSSDRPASASDDKFSRAFSSRGGGDDRREPSRFGDRDGGRFNDGPRFGDRDGGRFGDRDGGRFGDRDGGRFGDRDGGAPRYNDRDGGRPRFGDREGGGRFNDGPRFGDRDGGRFNNDGPRYNDRDGGRYGSDRRYDDDRSASRVTSAFERQTLDDQPDPAEVARLKKEEEKAARDAEKKRKEAEKKEAKRLAEEAAVVAAEEKKAALAAAADKAAKDRSVVQTVLATGKKGKELAKAAKTALKGVTAAVVLAEVVEHNKESAITSSKWLTPDEYGSLLEVTVGAAPAKEQLQALYALQLFMHEHRGREGNRTKGMMELAFKALYAFDIVSDEAFIEYKYDTEDSTAGKMQAIIETSEWLSWLESYEGSDDEEDEDDE</sequence>
<evidence type="ECO:0000313" key="4">
    <source>
        <dbReference type="EMBL" id="RHY16738.1"/>
    </source>
</evidence>
<dbReference type="AlphaFoldDB" id="A0A397AGN1"/>
<dbReference type="Proteomes" id="UP000283543">
    <property type="component" value="Unassembled WGS sequence"/>
</dbReference>
<evidence type="ECO:0000313" key="8">
    <source>
        <dbReference type="Proteomes" id="UP000265427"/>
    </source>
</evidence>
<feature type="compositionally biased region" description="Basic and acidic residues" evidence="1">
    <location>
        <begin position="245"/>
        <end position="266"/>
    </location>
</feature>
<evidence type="ECO:0000313" key="12">
    <source>
        <dbReference type="Proteomes" id="UP000283543"/>
    </source>
</evidence>
<protein>
    <recommendedName>
        <fullName evidence="2">W2 domain-containing protein</fullName>
    </recommendedName>
</protein>
<dbReference type="VEuPathDB" id="FungiDB:H257_00015"/>
<dbReference type="Proteomes" id="UP000266196">
    <property type="component" value="Unassembled WGS sequence"/>
</dbReference>
<feature type="compositionally biased region" description="Basic and acidic residues" evidence="1">
    <location>
        <begin position="55"/>
        <end position="81"/>
    </location>
</feature>
<evidence type="ECO:0000313" key="10">
    <source>
        <dbReference type="Proteomes" id="UP000266196"/>
    </source>
</evidence>
<feature type="compositionally biased region" description="Basic and acidic residues" evidence="1">
    <location>
        <begin position="171"/>
        <end position="222"/>
    </location>
</feature>
<evidence type="ECO:0000313" key="5">
    <source>
        <dbReference type="EMBL" id="RHY57205.1"/>
    </source>
</evidence>
<dbReference type="InterPro" id="IPR016024">
    <property type="entry name" value="ARM-type_fold"/>
</dbReference>
<evidence type="ECO:0000259" key="2">
    <source>
        <dbReference type="PROSITE" id="PS51363"/>
    </source>
</evidence>
<comment type="caution">
    <text evidence="3">The sequence shown here is derived from an EMBL/GenBank/DDBJ whole genome shotgun (WGS) entry which is preliminary data.</text>
</comment>
<dbReference type="EMBL" id="QUTC01005577">
    <property type="protein sequence ID" value="RHY57205.1"/>
    <property type="molecule type" value="Genomic_DNA"/>
</dbReference>
<evidence type="ECO:0000313" key="9">
    <source>
        <dbReference type="Proteomes" id="UP000265716"/>
    </source>
</evidence>
<accession>A0A397AGN1</accession>
<dbReference type="EMBL" id="QUTA01005207">
    <property type="protein sequence ID" value="RHY16738.1"/>
    <property type="molecule type" value="Genomic_DNA"/>
</dbReference>
<dbReference type="SUPFAM" id="SSF48371">
    <property type="entry name" value="ARM repeat"/>
    <property type="match status" value="1"/>
</dbReference>
<evidence type="ECO:0000256" key="1">
    <source>
        <dbReference type="SAM" id="MobiDB-lite"/>
    </source>
</evidence>
<dbReference type="EMBL" id="QUSZ01006695">
    <property type="protein sequence ID" value="RHY04928.1"/>
    <property type="molecule type" value="Genomic_DNA"/>
</dbReference>
<dbReference type="Gene3D" id="1.25.40.180">
    <property type="match status" value="1"/>
</dbReference>
<reference evidence="8 9" key="1">
    <citation type="submission" date="2018-08" db="EMBL/GenBank/DDBJ databases">
        <title>Aphanomyces genome sequencing and annotation.</title>
        <authorList>
            <person name="Minardi D."/>
            <person name="Oidtmann B."/>
            <person name="Van Der Giezen M."/>
            <person name="Studholme D.J."/>
        </authorList>
    </citation>
    <scope>NUCLEOTIDE SEQUENCE [LARGE SCALE GENOMIC DNA]</scope>
    <source>
        <strain evidence="7 10">197901</strain>
        <strain evidence="3 8">Kv</strain>
        <strain evidence="5 9">SA</strain>
        <strain evidence="6 12">Si</strain>
        <strain evidence="4 11">Yx</strain>
    </source>
</reference>
<proteinExistence type="predicted"/>
<dbReference type="PROSITE" id="PS51363">
    <property type="entry name" value="W2"/>
    <property type="match status" value="1"/>
</dbReference>
<dbReference type="Proteomes" id="UP000265716">
    <property type="component" value="Unassembled WGS sequence"/>
</dbReference>
<gene>
    <name evidence="4" type="ORF">DYB25_008773</name>
    <name evidence="7" type="ORF">DYB31_013104</name>
    <name evidence="6" type="ORF">DYB34_003268</name>
    <name evidence="3" type="ORF">DYB36_003643</name>
    <name evidence="5" type="ORF">DYB38_004678</name>
</gene>
<dbReference type="Proteomes" id="UP000266239">
    <property type="component" value="Unassembled WGS sequence"/>
</dbReference>
<dbReference type="InterPro" id="IPR003307">
    <property type="entry name" value="W2_domain"/>
</dbReference>
<evidence type="ECO:0000313" key="7">
    <source>
        <dbReference type="EMBL" id="RHZ04207.1"/>
    </source>
</evidence>
<evidence type="ECO:0000313" key="3">
    <source>
        <dbReference type="EMBL" id="RHY04928.1"/>
    </source>
</evidence>
<feature type="compositionally biased region" description="Basic and acidic residues" evidence="1">
    <location>
        <begin position="88"/>
        <end position="104"/>
    </location>
</feature>
<name>A0A397AGN1_APHAT</name>
<evidence type="ECO:0000313" key="11">
    <source>
        <dbReference type="Proteomes" id="UP000266239"/>
    </source>
</evidence>
<feature type="compositionally biased region" description="Basic and acidic residues" evidence="1">
    <location>
        <begin position="33"/>
        <end position="44"/>
    </location>
</feature>
<dbReference type="EMBL" id="QUTB01004174">
    <property type="protein sequence ID" value="RHY63673.1"/>
    <property type="molecule type" value="Genomic_DNA"/>
</dbReference>
<feature type="compositionally biased region" description="Basic and acidic residues" evidence="1">
    <location>
        <begin position="286"/>
        <end position="310"/>
    </location>
</feature>
<dbReference type="EMBL" id="QUTE01013614">
    <property type="protein sequence ID" value="RHZ04207.1"/>
    <property type="molecule type" value="Genomic_DNA"/>
</dbReference>
<feature type="domain" description="W2" evidence="2">
    <location>
        <begin position="280"/>
        <end position="497"/>
    </location>
</feature>
<dbReference type="Proteomes" id="UP000265427">
    <property type="component" value="Unassembled WGS sequence"/>
</dbReference>
<dbReference type="Pfam" id="PF02020">
    <property type="entry name" value="W2"/>
    <property type="match status" value="1"/>
</dbReference>
<feature type="compositionally biased region" description="Basic and acidic residues" evidence="1">
    <location>
        <begin position="148"/>
        <end position="165"/>
    </location>
</feature>
<feature type="region of interest" description="Disordered" evidence="1">
    <location>
        <begin position="1"/>
        <end position="310"/>
    </location>
</feature>
<organism evidence="3 8">
    <name type="scientific">Aphanomyces astaci</name>
    <name type="common">Crayfish plague agent</name>
    <dbReference type="NCBI Taxonomy" id="112090"/>
    <lineage>
        <taxon>Eukaryota</taxon>
        <taxon>Sar</taxon>
        <taxon>Stramenopiles</taxon>
        <taxon>Oomycota</taxon>
        <taxon>Saprolegniomycetes</taxon>
        <taxon>Saprolegniales</taxon>
        <taxon>Verrucalvaceae</taxon>
        <taxon>Aphanomyces</taxon>
    </lineage>
</organism>